<dbReference type="EMBL" id="JANIPJ010000012">
    <property type="protein sequence ID" value="MCR2805611.1"/>
    <property type="molecule type" value="Genomic_DNA"/>
</dbReference>
<evidence type="ECO:0000259" key="1">
    <source>
        <dbReference type="Pfam" id="PF01261"/>
    </source>
</evidence>
<dbReference type="GO" id="GO:0016853">
    <property type="term" value="F:isomerase activity"/>
    <property type="evidence" value="ECO:0007669"/>
    <property type="project" value="UniProtKB-KW"/>
</dbReference>
<dbReference type="Gene3D" id="3.20.20.150">
    <property type="entry name" value="Divalent-metal-dependent TIM barrel enzymes"/>
    <property type="match status" value="1"/>
</dbReference>
<proteinExistence type="predicted"/>
<name>A0A9X2S9X2_9BACL</name>
<gene>
    <name evidence="2" type="ORF">NQZ67_17140</name>
</gene>
<dbReference type="AlphaFoldDB" id="A0A9X2S9X2"/>
<dbReference type="SUPFAM" id="SSF51658">
    <property type="entry name" value="Xylose isomerase-like"/>
    <property type="match status" value="1"/>
</dbReference>
<feature type="domain" description="Xylose isomerase-like TIM barrel" evidence="1">
    <location>
        <begin position="34"/>
        <end position="276"/>
    </location>
</feature>
<keyword evidence="3" id="KW-1185">Reference proteome</keyword>
<sequence>MVESMKLGERQFPFKSALNASTLMPFGLRLDQQLRVAAEAGYDGYEIWVRDVEAYVDEGHSLSTLRNEVEALGIAIPNAIAFFRWADRDERVREEALLQAKREMELLAELGCLAVAAPPFGDVEGVTPHEFAQRFAELAKLGAEAGVEPYLEFWGRAARLNTLEQTLEVLRSLEASEAKLLLDPFHLYTGGSKLDSLHEVAGRNIGIVHANDYGATPPRETIADADRLFPGDGVAPLGQLAQLLHQNGYAGYLSLELFMESYGDLGAVEVAKLGLEKLQAAFSLTSL</sequence>
<comment type="caution">
    <text evidence="2">The sequence shown here is derived from an EMBL/GenBank/DDBJ whole genome shotgun (WGS) entry which is preliminary data.</text>
</comment>
<dbReference type="RefSeq" id="WP_257448274.1">
    <property type="nucleotide sequence ID" value="NZ_JANIPJ010000012.1"/>
</dbReference>
<dbReference type="Proteomes" id="UP001141950">
    <property type="component" value="Unassembled WGS sequence"/>
</dbReference>
<evidence type="ECO:0000313" key="2">
    <source>
        <dbReference type="EMBL" id="MCR2805611.1"/>
    </source>
</evidence>
<dbReference type="InterPro" id="IPR013022">
    <property type="entry name" value="Xyl_isomerase-like_TIM-brl"/>
</dbReference>
<dbReference type="Pfam" id="PF01261">
    <property type="entry name" value="AP_endonuc_2"/>
    <property type="match status" value="1"/>
</dbReference>
<keyword evidence="2" id="KW-0413">Isomerase</keyword>
<protein>
    <submittedName>
        <fullName evidence="2">Sugar phosphate isomerase/epimerase</fullName>
    </submittedName>
</protein>
<dbReference type="PANTHER" id="PTHR12110">
    <property type="entry name" value="HYDROXYPYRUVATE ISOMERASE"/>
    <property type="match status" value="1"/>
</dbReference>
<accession>A0A9X2S9X2</accession>
<dbReference type="InterPro" id="IPR036237">
    <property type="entry name" value="Xyl_isomerase-like_sf"/>
</dbReference>
<organism evidence="2 3">
    <name type="scientific">Paenibacillus soyae</name>
    <dbReference type="NCBI Taxonomy" id="2969249"/>
    <lineage>
        <taxon>Bacteria</taxon>
        <taxon>Bacillati</taxon>
        <taxon>Bacillota</taxon>
        <taxon>Bacilli</taxon>
        <taxon>Bacillales</taxon>
        <taxon>Paenibacillaceae</taxon>
        <taxon>Paenibacillus</taxon>
    </lineage>
</organism>
<evidence type="ECO:0000313" key="3">
    <source>
        <dbReference type="Proteomes" id="UP001141950"/>
    </source>
</evidence>
<dbReference type="PANTHER" id="PTHR12110:SF48">
    <property type="entry name" value="BLL3656 PROTEIN"/>
    <property type="match status" value="1"/>
</dbReference>
<dbReference type="InterPro" id="IPR050312">
    <property type="entry name" value="IolE/XylAMocC-like"/>
</dbReference>
<reference evidence="2" key="1">
    <citation type="submission" date="2022-08" db="EMBL/GenBank/DDBJ databases">
        <title>The genomic sequence of strain Paenibacillus sp. SCIV0701.</title>
        <authorList>
            <person name="Zhao H."/>
        </authorList>
    </citation>
    <scope>NUCLEOTIDE SEQUENCE</scope>
    <source>
        <strain evidence="2">SCIV0701</strain>
    </source>
</reference>